<reference evidence="3" key="1">
    <citation type="journal article" date="2019" name="Int. J. Syst. Evol. Microbiol.">
        <title>The Global Catalogue of Microorganisms (GCM) 10K type strain sequencing project: providing services to taxonomists for standard genome sequencing and annotation.</title>
        <authorList>
            <consortium name="The Broad Institute Genomics Platform"/>
            <consortium name="The Broad Institute Genome Sequencing Center for Infectious Disease"/>
            <person name="Wu L."/>
            <person name="Ma J."/>
        </authorList>
    </citation>
    <scope>NUCLEOTIDE SEQUENCE [LARGE SCALE GENOMIC DNA]</scope>
    <source>
        <strain evidence="3">CGMCC 4.7319</strain>
    </source>
</reference>
<name>A0ABQ2IGR8_9PSEU</name>
<gene>
    <name evidence="2" type="ORF">GCM10011609_56340</name>
</gene>
<keyword evidence="1" id="KW-0812">Transmembrane</keyword>
<dbReference type="EMBL" id="BMNC01000009">
    <property type="protein sequence ID" value="GGN09348.1"/>
    <property type="molecule type" value="Genomic_DNA"/>
</dbReference>
<keyword evidence="1" id="KW-1133">Transmembrane helix</keyword>
<accession>A0ABQ2IGR8</accession>
<keyword evidence="3" id="KW-1185">Reference proteome</keyword>
<proteinExistence type="predicted"/>
<sequence>MLYEITAALNQPPTSFVAVIPPGSVVKLLVMPLPTAPLRRARCAAAGIVNGSLAVLAHSSADGQLPAAGLVFSLVALLSWATSGFARHELTWQRLLLLIGGGQLAMHVLVSLAAFRHTHEAEPTRMIASHVVATALTVVVLAVAERSVLALARAVTAALPRRPTVLPATAPLVVATPSLAPAAIVLLDVLSWRGPPAEQV</sequence>
<evidence type="ECO:0000313" key="3">
    <source>
        <dbReference type="Proteomes" id="UP000597656"/>
    </source>
</evidence>
<feature type="transmembrane region" description="Helical" evidence="1">
    <location>
        <begin position="67"/>
        <end position="86"/>
    </location>
</feature>
<protein>
    <submittedName>
        <fullName evidence="2">Uncharacterized protein</fullName>
    </submittedName>
</protein>
<feature type="transmembrane region" description="Helical" evidence="1">
    <location>
        <begin position="127"/>
        <end position="144"/>
    </location>
</feature>
<evidence type="ECO:0000313" key="2">
    <source>
        <dbReference type="EMBL" id="GGN09348.1"/>
    </source>
</evidence>
<feature type="transmembrane region" description="Helical" evidence="1">
    <location>
        <begin position="165"/>
        <end position="187"/>
    </location>
</feature>
<evidence type="ECO:0000256" key="1">
    <source>
        <dbReference type="SAM" id="Phobius"/>
    </source>
</evidence>
<comment type="caution">
    <text evidence="2">The sequence shown here is derived from an EMBL/GenBank/DDBJ whole genome shotgun (WGS) entry which is preliminary data.</text>
</comment>
<feature type="transmembrane region" description="Helical" evidence="1">
    <location>
        <begin position="95"/>
        <end position="115"/>
    </location>
</feature>
<organism evidence="2 3">
    <name type="scientific">Lentzea pudingi</name>
    <dbReference type="NCBI Taxonomy" id="1789439"/>
    <lineage>
        <taxon>Bacteria</taxon>
        <taxon>Bacillati</taxon>
        <taxon>Actinomycetota</taxon>
        <taxon>Actinomycetes</taxon>
        <taxon>Pseudonocardiales</taxon>
        <taxon>Pseudonocardiaceae</taxon>
        <taxon>Lentzea</taxon>
    </lineage>
</organism>
<dbReference type="Proteomes" id="UP000597656">
    <property type="component" value="Unassembled WGS sequence"/>
</dbReference>
<keyword evidence="1" id="KW-0472">Membrane</keyword>